<evidence type="ECO:0000313" key="3">
    <source>
        <dbReference type="EMBL" id="KAA2219064.1"/>
    </source>
</evidence>
<dbReference type="PANTHER" id="PTHR34477">
    <property type="entry name" value="UPF0213 PROTEIN YHBQ"/>
    <property type="match status" value="1"/>
</dbReference>
<dbReference type="CDD" id="cd10448">
    <property type="entry name" value="GIY-YIG_unchar_3"/>
    <property type="match status" value="1"/>
</dbReference>
<dbReference type="Proteomes" id="UP000323188">
    <property type="component" value="Unassembled WGS sequence"/>
</dbReference>
<dbReference type="RefSeq" id="WP_154917545.1">
    <property type="nucleotide sequence ID" value="NZ_VUOE01000001.1"/>
</dbReference>
<dbReference type="PANTHER" id="PTHR34477:SF5">
    <property type="entry name" value="BSL5627 PROTEIN"/>
    <property type="match status" value="1"/>
</dbReference>
<reference evidence="3 4" key="1">
    <citation type="submission" date="2019-09" db="EMBL/GenBank/DDBJ databases">
        <authorList>
            <person name="Khan S.A."/>
            <person name="Jeon C.O."/>
            <person name="Chun B.H."/>
            <person name="Jeong S.E."/>
        </authorList>
    </citation>
    <scope>NUCLEOTIDE SEQUENCE [LARGE SCALE GENOMIC DNA]</scope>
    <source>
        <strain evidence="3 4">KCTC 42508</strain>
    </source>
</reference>
<dbReference type="SUPFAM" id="SSF82771">
    <property type="entry name" value="GIY-YIG endonuclease"/>
    <property type="match status" value="1"/>
</dbReference>
<dbReference type="AlphaFoldDB" id="A0A5B2TXL2"/>
<gene>
    <name evidence="3" type="ORF">F0361_05490</name>
</gene>
<proteinExistence type="inferred from homology"/>
<dbReference type="InterPro" id="IPR050190">
    <property type="entry name" value="UPF0213_domain"/>
</dbReference>
<dbReference type="InterPro" id="IPR035901">
    <property type="entry name" value="GIY-YIG_endonuc_sf"/>
</dbReference>
<comment type="caution">
    <text evidence="3">The sequence shown here is derived from an EMBL/GenBank/DDBJ whole genome shotgun (WGS) entry which is preliminary data.</text>
</comment>
<comment type="similarity">
    <text evidence="1">Belongs to the UPF0213 family.</text>
</comment>
<name>A0A5B2TXL2_9FLAO</name>
<dbReference type="InterPro" id="IPR000305">
    <property type="entry name" value="GIY-YIG_endonuc"/>
</dbReference>
<evidence type="ECO:0000313" key="4">
    <source>
        <dbReference type="Proteomes" id="UP000323188"/>
    </source>
</evidence>
<dbReference type="SMART" id="SM00465">
    <property type="entry name" value="GIYc"/>
    <property type="match status" value="1"/>
</dbReference>
<evidence type="ECO:0000256" key="1">
    <source>
        <dbReference type="ARBA" id="ARBA00007435"/>
    </source>
</evidence>
<organism evidence="3 4">
    <name type="scientific">Maribacter flavus</name>
    <dbReference type="NCBI Taxonomy" id="1658664"/>
    <lineage>
        <taxon>Bacteria</taxon>
        <taxon>Pseudomonadati</taxon>
        <taxon>Bacteroidota</taxon>
        <taxon>Flavobacteriia</taxon>
        <taxon>Flavobacteriales</taxon>
        <taxon>Flavobacteriaceae</taxon>
        <taxon>Maribacter</taxon>
    </lineage>
</organism>
<evidence type="ECO:0000259" key="2">
    <source>
        <dbReference type="PROSITE" id="PS50164"/>
    </source>
</evidence>
<dbReference type="Gene3D" id="3.40.1440.10">
    <property type="entry name" value="GIY-YIG endonuclease"/>
    <property type="match status" value="1"/>
</dbReference>
<dbReference type="PROSITE" id="PS50164">
    <property type="entry name" value="GIY_YIG"/>
    <property type="match status" value="1"/>
</dbReference>
<feature type="domain" description="GIY-YIG" evidence="2">
    <location>
        <begin position="7"/>
        <end position="87"/>
    </location>
</feature>
<accession>A0A5B2TXL2</accession>
<protein>
    <submittedName>
        <fullName evidence="3">GIY-YIG nuclease family protein</fullName>
    </submittedName>
</protein>
<sequence length="103" mass="12622">MYKEGWRTYYVYILTNRNKTVLYTGVTNSLQNRLRQHQNDISLNKKTFVSRYKCHHLVYYEEFTWIQEAIAREKEIKGWLRIKKLNLIKTKNPNLDFLEDSFL</sequence>
<dbReference type="Pfam" id="PF01541">
    <property type="entry name" value="GIY-YIG"/>
    <property type="match status" value="1"/>
</dbReference>
<dbReference type="EMBL" id="VUOE01000001">
    <property type="protein sequence ID" value="KAA2219064.1"/>
    <property type="molecule type" value="Genomic_DNA"/>
</dbReference>